<evidence type="ECO:0000256" key="1">
    <source>
        <dbReference type="ARBA" id="ARBA00022618"/>
    </source>
</evidence>
<comment type="function">
    <text evidence="8">Negative regulator of FtsZ ring formation; modulates the frequency and position of FtsZ ring formation. Inhibits FtsZ ring formation at polar sites. Interacts either with FtsZ or with one of its binding partners to promote depolymerization.</text>
</comment>
<evidence type="ECO:0000256" key="3">
    <source>
        <dbReference type="ARBA" id="ARBA00022989"/>
    </source>
</evidence>
<accession>A0ABW2EM95</accession>
<evidence type="ECO:0000256" key="4">
    <source>
        <dbReference type="ARBA" id="ARBA00023054"/>
    </source>
</evidence>
<name>A0ABW2EM95_9BACI</name>
<evidence type="ECO:0000256" key="2">
    <source>
        <dbReference type="ARBA" id="ARBA00022692"/>
    </source>
</evidence>
<dbReference type="RefSeq" id="WP_204707426.1">
    <property type="nucleotide sequence ID" value="NZ_JBHSZV010000014.1"/>
</dbReference>
<protein>
    <recommendedName>
        <fullName evidence="8">Septation ring formation regulator EzrA</fullName>
    </recommendedName>
</protein>
<organism evidence="9 10">
    <name type="scientific">Halobacillus seohaensis</name>
    <dbReference type="NCBI Taxonomy" id="447421"/>
    <lineage>
        <taxon>Bacteria</taxon>
        <taxon>Bacillati</taxon>
        <taxon>Bacillota</taxon>
        <taxon>Bacilli</taxon>
        <taxon>Bacillales</taxon>
        <taxon>Bacillaceae</taxon>
        <taxon>Halobacillus</taxon>
    </lineage>
</organism>
<keyword evidence="5 8" id="KW-0472">Membrane</keyword>
<gene>
    <name evidence="8 9" type="primary">ezrA</name>
    <name evidence="9" type="ORF">ACFQIC_06545</name>
</gene>
<dbReference type="NCBIfam" id="NF003413">
    <property type="entry name" value="PRK04778.1-7"/>
    <property type="match status" value="1"/>
</dbReference>
<feature type="coiled-coil region" evidence="8">
    <location>
        <begin position="469"/>
        <end position="496"/>
    </location>
</feature>
<feature type="topological domain" description="Extracellular" evidence="8">
    <location>
        <begin position="1"/>
        <end position="2"/>
    </location>
</feature>
<keyword evidence="1 8" id="KW-0132">Cell division</keyword>
<keyword evidence="2 8" id="KW-0812">Transmembrane</keyword>
<comment type="similarity">
    <text evidence="8">Belongs to the EzrA family.</text>
</comment>
<comment type="subcellular location">
    <subcellularLocation>
        <location evidence="8">Cell membrane</location>
        <topology evidence="8">Single-pass membrane protein</topology>
    </subcellularLocation>
    <text evidence="8">Colocalized with FtsZ to the nascent septal site.</text>
</comment>
<dbReference type="Pfam" id="PF06160">
    <property type="entry name" value="EzrA"/>
    <property type="match status" value="1"/>
</dbReference>
<reference evidence="10" key="1">
    <citation type="journal article" date="2019" name="Int. J. Syst. Evol. Microbiol.">
        <title>The Global Catalogue of Microorganisms (GCM) 10K type strain sequencing project: providing services to taxonomists for standard genome sequencing and annotation.</title>
        <authorList>
            <consortium name="The Broad Institute Genomics Platform"/>
            <consortium name="The Broad Institute Genome Sequencing Center for Infectious Disease"/>
            <person name="Wu L."/>
            <person name="Ma J."/>
        </authorList>
    </citation>
    <scope>NUCLEOTIDE SEQUENCE [LARGE SCALE GENOMIC DNA]</scope>
    <source>
        <strain evidence="10">CGMCC 4.1621</strain>
    </source>
</reference>
<keyword evidence="4 8" id="KW-0175">Coiled coil</keyword>
<sequence>MRYVIGGILVLIALIIVGLIWRKKVYDEVDRLEGWKMDIMHRSVSDELSRVKALNLSGETQERFETWRDRWDQILTKELPDLEEDLFDAEEAADRYRFKKAKKVVNHTEQKLQGIEQDIVKMYEELEVLLDSEKSSRLEIEALEPELKELKRTLVHSSHQYGKAASIFEDKVEELESTLKEYEELVSQGNYLEAKDLVQNLRENLEALDEEVSVFPELLTKSQVDLPDQLAELLSGIKEMDEEGYRVKRLGFEPEIENYQEQLINSVSRLEKGEQEDVQQLIDEIDPRVQEMYQSLEKEALAHSYVDQQHPSLTLLLEEIEEVIIETNSEIEDLQMTYQMEAEDVESHRRLVQAMNQLKKKYFSFDRKLQDEQIAFTELRTELDSIKEDLEELKDKHKSFSERVETLRSDEIEAKEKLAEMEQLVQDTDRRLKRSNLPGIPTLFFEGMQTASEDIEGVFESLEKQPLDMNEVNEKLENAVQQTEQVNEQAKTLLHQAYMAERIIQYGNRYRSKYPLIAARLMEAETDFRSYRYEEALERASSAVEEVDPGAMNRIEEKEEVPI</sequence>
<keyword evidence="10" id="KW-1185">Reference proteome</keyword>
<keyword evidence="6 8" id="KW-0717">Septation</keyword>
<feature type="coiled-coil region" evidence="8">
    <location>
        <begin position="165"/>
        <end position="211"/>
    </location>
</feature>
<keyword evidence="3 8" id="KW-1133">Transmembrane helix</keyword>
<evidence type="ECO:0000256" key="7">
    <source>
        <dbReference type="ARBA" id="ARBA00023306"/>
    </source>
</evidence>
<feature type="coiled-coil region" evidence="8">
    <location>
        <begin position="98"/>
        <end position="125"/>
    </location>
</feature>
<proteinExistence type="inferred from homology"/>
<evidence type="ECO:0000256" key="8">
    <source>
        <dbReference type="HAMAP-Rule" id="MF_00728"/>
    </source>
</evidence>
<keyword evidence="8" id="KW-1003">Cell membrane</keyword>
<evidence type="ECO:0000313" key="9">
    <source>
        <dbReference type="EMBL" id="MFC7061519.1"/>
    </source>
</evidence>
<dbReference type="InterPro" id="IPR010379">
    <property type="entry name" value="EzrA"/>
</dbReference>
<evidence type="ECO:0000256" key="6">
    <source>
        <dbReference type="ARBA" id="ARBA00023210"/>
    </source>
</evidence>
<dbReference type="HAMAP" id="MF_00728">
    <property type="entry name" value="EzrA"/>
    <property type="match status" value="1"/>
</dbReference>
<feature type="coiled-coil region" evidence="8">
    <location>
        <begin position="369"/>
        <end position="431"/>
    </location>
</feature>
<evidence type="ECO:0000313" key="10">
    <source>
        <dbReference type="Proteomes" id="UP001596410"/>
    </source>
</evidence>
<dbReference type="Proteomes" id="UP001596410">
    <property type="component" value="Unassembled WGS sequence"/>
</dbReference>
<evidence type="ECO:0000256" key="5">
    <source>
        <dbReference type="ARBA" id="ARBA00023136"/>
    </source>
</evidence>
<feature type="topological domain" description="Cytoplasmic" evidence="8">
    <location>
        <begin position="22"/>
        <end position="563"/>
    </location>
</feature>
<dbReference type="EMBL" id="JBHSZV010000014">
    <property type="protein sequence ID" value="MFC7061519.1"/>
    <property type="molecule type" value="Genomic_DNA"/>
</dbReference>
<keyword evidence="7 8" id="KW-0131">Cell cycle</keyword>
<comment type="caution">
    <text evidence="9">The sequence shown here is derived from an EMBL/GenBank/DDBJ whole genome shotgun (WGS) entry which is preliminary data.</text>
</comment>